<keyword evidence="2" id="KW-1185">Reference proteome</keyword>
<dbReference type="Proteomes" id="UP000271889">
    <property type="component" value="Unassembled WGS sequence"/>
</dbReference>
<dbReference type="EMBL" id="UYRV01017571">
    <property type="protein sequence ID" value="VDK63384.1"/>
    <property type="molecule type" value="Genomic_DNA"/>
</dbReference>
<accession>A0A3P6T9E3</accession>
<reference evidence="1 2" key="1">
    <citation type="submission" date="2018-11" db="EMBL/GenBank/DDBJ databases">
        <authorList>
            <consortium name="Pathogen Informatics"/>
        </authorList>
    </citation>
    <scope>NUCLEOTIDE SEQUENCE [LARGE SCALE GENOMIC DNA]</scope>
</reference>
<gene>
    <name evidence="1" type="ORF">CGOC_LOCUS5688</name>
</gene>
<proteinExistence type="predicted"/>
<sequence>MTNSLLYAQVGFAAVRSALQSALEKLKSEGLIAEDSEGTLASSQLGTATFVANLSPLEAQRLATDLSASLNGGLVFSSHFHLLFTIAPYDAVCPVDWDLFHTLEAGDAAMRLYIGLLLQEIWKQQPHAAVAER</sequence>
<dbReference type="AlphaFoldDB" id="A0A3P6T9E3"/>
<protein>
    <submittedName>
        <fullName evidence="1">Uncharacterized protein</fullName>
    </submittedName>
</protein>
<evidence type="ECO:0000313" key="1">
    <source>
        <dbReference type="EMBL" id="VDK63384.1"/>
    </source>
</evidence>
<name>A0A3P6T9E3_CYLGO</name>
<dbReference type="OrthoDB" id="2320933at2759"/>
<evidence type="ECO:0000313" key="2">
    <source>
        <dbReference type="Proteomes" id="UP000271889"/>
    </source>
</evidence>
<organism evidence="1 2">
    <name type="scientific">Cylicostephanus goldi</name>
    <name type="common">Nematode worm</name>
    <dbReference type="NCBI Taxonomy" id="71465"/>
    <lineage>
        <taxon>Eukaryota</taxon>
        <taxon>Metazoa</taxon>
        <taxon>Ecdysozoa</taxon>
        <taxon>Nematoda</taxon>
        <taxon>Chromadorea</taxon>
        <taxon>Rhabditida</taxon>
        <taxon>Rhabditina</taxon>
        <taxon>Rhabditomorpha</taxon>
        <taxon>Strongyloidea</taxon>
        <taxon>Strongylidae</taxon>
        <taxon>Cylicostephanus</taxon>
    </lineage>
</organism>